<dbReference type="CDD" id="cd03520">
    <property type="entry name" value="Link_domain_CSPGs_modules_2_4"/>
    <property type="match status" value="1"/>
</dbReference>
<dbReference type="Pfam" id="PF00193">
    <property type="entry name" value="Xlink"/>
    <property type="match status" value="2"/>
</dbReference>
<evidence type="ECO:0000256" key="8">
    <source>
        <dbReference type="ARBA" id="ARBA00022837"/>
    </source>
</evidence>
<evidence type="ECO:0000256" key="6">
    <source>
        <dbReference type="ARBA" id="ARBA00022734"/>
    </source>
</evidence>
<keyword evidence="12" id="KW-0325">Glycoprotein</keyword>
<dbReference type="PROSITE" id="PS50923">
    <property type="entry name" value="SUSHI"/>
    <property type="match status" value="1"/>
</dbReference>
<evidence type="ECO:0000256" key="20">
    <source>
        <dbReference type="SAM" id="MobiDB-lite"/>
    </source>
</evidence>
<dbReference type="CDD" id="cd05902">
    <property type="entry name" value="Ig_Neurocan"/>
    <property type="match status" value="1"/>
</dbReference>
<evidence type="ECO:0000256" key="4">
    <source>
        <dbReference type="ARBA" id="ARBA00022659"/>
    </source>
</evidence>
<dbReference type="Gene3D" id="3.10.100.10">
    <property type="entry name" value="Mannose-Binding Protein A, subunit A"/>
    <property type="match status" value="3"/>
</dbReference>
<feature type="region of interest" description="Disordered" evidence="20">
    <location>
        <begin position="699"/>
        <end position="731"/>
    </location>
</feature>
<evidence type="ECO:0000256" key="12">
    <source>
        <dbReference type="ARBA" id="ARBA00023180"/>
    </source>
</evidence>
<feature type="disulfide bond" evidence="19">
    <location>
        <begin position="209"/>
        <end position="230"/>
    </location>
</feature>
<comment type="subcellular location">
    <subcellularLocation>
        <location evidence="1">Secreted</location>
    </subcellularLocation>
</comment>
<dbReference type="FunFam" id="2.60.40.10:FF:000571">
    <property type="entry name" value="Neurocan core protein"/>
    <property type="match status" value="1"/>
</dbReference>
<dbReference type="GO" id="GO:0030246">
    <property type="term" value="F:carbohydrate binding"/>
    <property type="evidence" value="ECO:0007669"/>
    <property type="project" value="UniProtKB-KW"/>
</dbReference>
<feature type="disulfide bond" evidence="19">
    <location>
        <begin position="305"/>
        <end position="326"/>
    </location>
</feature>
<dbReference type="InterPro" id="IPR018378">
    <property type="entry name" value="C-type_lectin_CS"/>
</dbReference>
<feature type="compositionally biased region" description="Basic and acidic residues" evidence="20">
    <location>
        <begin position="1595"/>
        <end position="1611"/>
    </location>
</feature>
<dbReference type="GO" id="GO:0007155">
    <property type="term" value="P:cell adhesion"/>
    <property type="evidence" value="ECO:0007669"/>
    <property type="project" value="UniProtKB-KW"/>
</dbReference>
<dbReference type="Gene3D" id="2.60.40.10">
    <property type="entry name" value="Immunoglobulins"/>
    <property type="match status" value="1"/>
</dbReference>
<dbReference type="FunFam" id="3.10.100.10:FF:000003">
    <property type="entry name" value="Versican core protein"/>
    <property type="match status" value="1"/>
</dbReference>
<dbReference type="GO" id="GO:0005509">
    <property type="term" value="F:calcium ion binding"/>
    <property type="evidence" value="ECO:0007669"/>
    <property type="project" value="InterPro"/>
</dbReference>
<feature type="disulfide bond" evidence="18">
    <location>
        <begin position="1521"/>
        <end position="1548"/>
    </location>
</feature>
<dbReference type="InterPro" id="IPR001304">
    <property type="entry name" value="C-type_lectin-like"/>
</dbReference>
<dbReference type="GO" id="GO:0045202">
    <property type="term" value="C:synapse"/>
    <property type="evidence" value="ECO:0000318"/>
    <property type="project" value="GO_Central"/>
</dbReference>
<dbReference type="FunFam" id="2.10.25.10:FF:000537">
    <property type="entry name" value="Notch 3"/>
    <property type="match status" value="1"/>
</dbReference>
<keyword evidence="6" id="KW-0430">Lectin</keyword>
<dbReference type="InterPro" id="IPR016187">
    <property type="entry name" value="CTDL_fold"/>
</dbReference>
<evidence type="ECO:0000256" key="1">
    <source>
        <dbReference type="ARBA" id="ARBA00004613"/>
    </source>
</evidence>
<evidence type="ECO:0000256" key="19">
    <source>
        <dbReference type="PROSITE-ProRule" id="PRU00323"/>
    </source>
</evidence>
<keyword evidence="9" id="KW-0130">Cell adhesion</keyword>
<evidence type="ECO:0000256" key="16">
    <source>
        <dbReference type="ARBA" id="ARBA00075743"/>
    </source>
</evidence>
<name>A0A1L8HXJ8_XENLA</name>
<dbReference type="PaxDb" id="8355-A0A1L8HXJ8"/>
<dbReference type="Pfam" id="PF00084">
    <property type="entry name" value="Sushi"/>
    <property type="match status" value="1"/>
</dbReference>
<dbReference type="FunFam" id="3.10.100.10:FF:000011">
    <property type="entry name" value="Aggrecan core protein"/>
    <property type="match status" value="1"/>
</dbReference>
<dbReference type="KEGG" id="xla:108713422"/>
<sequence length="1611" mass="181673">MDLQHPSRFITFGVWLFLAGTACIETIGSEDAAKTLHIHRQQQDTVRCSLAQSVALPCLFLLHPSRPPQPPNDTSESPRIKWSRLQPGIGQKEVPVLVARDNVVKVARGYEGRVALPGYPHNRYNATLVLSSARASDSGVYRCEVIFGIDDEQDAVPLEVTGLVFHYRAASNRYALTFPEAVRSCQENSGVIASPEQLQAAFEDGLDNCDAGWLSDRSVRYPIKTPRPGCYGDRNNLPGVRTYGERDLQETYDVYCYTEGPEGDVYYVPDRTPWLGSSHSCLQDGGMLATVGQLYSAWRKGMDQCDPGWLADSSVRYPIRNPRKNCGGEEPGVRTLYQYPNRTGFPNPTRKFGAFCFKALQTTAPTLLGNKQQGPAFMLQEDLRLINTELQSQESGQTKELEFNNALPSTDSLISTTTHGVFQTEGSYPQIPGSSKEIAKEINVLPPKQVLQVSSKEHIQTVTTEPMEGDYLLSFRTETLTSGTIKEIKTTTQKVGQAKSFSDPLRNKSRQPSASRLREEDWSLNIVDREVKSREATWRDFLEQPVADSKEELPGFDYSVDKQTLVNEPRSLPEDDRNSLHISLDGRGSVFQETDALNNIATSAIPETSKPSIYFPKSSQENSISSHQSSLFKEPNQHSKIRLTEDTGYSDQNIHEGLQKNEKRVNDNEENVDSQIHLVYDEMQKTNVDLTTQAFQRSTLHTSEESQSVFNEADGTTGKKTSLNEQKEDKEMDSLTSFATHLDVNDDINKPEQQEFTDIFSNHPTMDPMGNGQLESYYRAMLGVNQISPIDVQDLPQAVTVPGMEGNSLQSTTSSKQKSIWRHPGNMSKNAFVDKKSPNGSYGRTAEMTVNIPSKTEILPTPENIDSFSGDSKERDENNLFLLNSPALPKPSVVTKISDDFYFPTVDHSNTEAKSILRDRTIKLDENEEQYPSFQERQGKERTFSAKLASTFKKIMAQLETKEVISKELNVSDASISDSAFRKHEPAMLNTVHPPDDDSYSPEEKVKTAEMTTQYLINMTSIQNTELEGWRMDKALSKPSFPFTTDMAMNSDNLQKPTHSTERVELIMTTENPRNKNVTSFNLPKHQTSVSALQLSPGDGQNYSEFRNQTKPISPQDSNKTVAADEYLVELVDKTRRLSTAAENKIKLAQQTSNSFPTPNLITASTSFEEDAFGTSLSSTIVQPNTAPTESAFDGLASVLNNNYGEQASPPTVTFGYETGYNGHVSISPSQKEEQSTLDSVIEYPVNTETSEIEEEAVHEKDLGSGLDEDSSLWMIEDHTSTQGEPQPCSHNPCLHMGTCQSNGSTYSCICHKGYSGENCEIDIDECLSNPCQNGGTCIDEINSFLCLCLPSYGGSTCGKDTEGCDHNWHKFQGSCYRYFPQRRPWEEAERDCRRRAGHLTSIHSPEEQTFINSFGRENTWVGLNDRTVEQDFQWTDNTALQYENWKNNQPDNFFSGGEDCVVMVSHEEGKWNDVPCNYNLPYICKKGTVLCNSPPAVKNGYLIGKKREKYSIHSTVRYQCQDGFIQRHIPTIRCHRNGRWDRPRIQCVKPRRHHRARRHHHQHGHHPHKQHHHHKHNHHNHHHHHQHKSHRERRKEDHHQHGNTKDIYYH</sequence>
<evidence type="ECO:0000256" key="17">
    <source>
        <dbReference type="PROSITE-ProRule" id="PRU00076"/>
    </source>
</evidence>
<feature type="compositionally biased region" description="Basic residues" evidence="20">
    <location>
        <begin position="1550"/>
        <end position="1594"/>
    </location>
</feature>
<comment type="function">
    <text evidence="14">May modulate neuronal adhesion and neurite growth during development by binding to neural cell adhesion molecules (NG-CAM and N-CAM). Chondroitin sulfate proteoglycan; binds to hyaluronic acid.</text>
</comment>
<feature type="chain" id="PRO_5043657814" description="Neurocan core protein" evidence="21">
    <location>
        <begin position="24"/>
        <end position="1611"/>
    </location>
</feature>
<dbReference type="FunFam" id="2.10.70.10:FF:000003">
    <property type="entry name" value="Versican core protein"/>
    <property type="match status" value="1"/>
</dbReference>
<feature type="region of interest" description="Disordered" evidence="20">
    <location>
        <begin position="1546"/>
        <end position="1611"/>
    </location>
</feature>
<feature type="signal peptide" evidence="21">
    <location>
        <begin position="1"/>
        <end position="23"/>
    </location>
</feature>
<dbReference type="InterPro" id="IPR000742">
    <property type="entry name" value="EGF"/>
</dbReference>
<dbReference type="SUPFAM" id="SSF57196">
    <property type="entry name" value="EGF/Laminin"/>
    <property type="match status" value="1"/>
</dbReference>
<keyword evidence="22" id="KW-1185">Reference proteome</keyword>
<dbReference type="CDD" id="cd00054">
    <property type="entry name" value="EGF_CA"/>
    <property type="match status" value="2"/>
</dbReference>
<dbReference type="GO" id="GO:0005540">
    <property type="term" value="F:hyaluronic acid binding"/>
    <property type="evidence" value="ECO:0007669"/>
    <property type="project" value="InterPro"/>
</dbReference>
<keyword evidence="11 17" id="KW-1015">Disulfide bond</keyword>
<dbReference type="InterPro" id="IPR013783">
    <property type="entry name" value="Ig-like_fold"/>
</dbReference>
<dbReference type="GO" id="GO:0002052">
    <property type="term" value="P:positive regulation of neuroblast proliferation"/>
    <property type="evidence" value="ECO:0007669"/>
    <property type="project" value="TreeGrafter"/>
</dbReference>
<evidence type="ECO:0000256" key="5">
    <source>
        <dbReference type="ARBA" id="ARBA00022729"/>
    </source>
</evidence>
<feature type="region of interest" description="Disordered" evidence="20">
    <location>
        <begin position="495"/>
        <end position="518"/>
    </location>
</feature>
<dbReference type="PROSITE" id="PS00010">
    <property type="entry name" value="ASX_HYDROXYL"/>
    <property type="match status" value="1"/>
</dbReference>
<dbReference type="PANTHER" id="PTHR22804">
    <property type="entry name" value="AGGRECAN/VERSICAN PROTEOGLYCAN"/>
    <property type="match status" value="1"/>
</dbReference>
<dbReference type="InterPro" id="IPR000436">
    <property type="entry name" value="Sushi_SCR_CCP_dom"/>
</dbReference>
<evidence type="ECO:0000256" key="15">
    <source>
        <dbReference type="ARBA" id="ARBA00073685"/>
    </source>
</evidence>
<dbReference type="SMART" id="SM00409">
    <property type="entry name" value="IG"/>
    <property type="match status" value="1"/>
</dbReference>
<feature type="region of interest" description="Disordered" evidence="20">
    <location>
        <begin position="804"/>
        <end position="845"/>
    </location>
</feature>
<dbReference type="Pfam" id="PF07686">
    <property type="entry name" value="V-set"/>
    <property type="match status" value="1"/>
</dbReference>
<evidence type="ECO:0000256" key="11">
    <source>
        <dbReference type="ARBA" id="ARBA00023157"/>
    </source>
</evidence>
<protein>
    <recommendedName>
        <fullName evidence="15">Neurocan core protein</fullName>
    </recommendedName>
    <alternativeName>
        <fullName evidence="16">Chondroitin sulfate proteoglycan 3</fullName>
    </alternativeName>
</protein>
<keyword evidence="10" id="KW-0654">Proteoglycan</keyword>
<feature type="compositionally biased region" description="Polar residues" evidence="20">
    <location>
        <begin position="699"/>
        <end position="710"/>
    </location>
</feature>
<dbReference type="FunFam" id="2.10.25.10:FF:000006">
    <property type="entry name" value="Versican core protein-like isoform 1"/>
    <property type="match status" value="1"/>
</dbReference>
<dbReference type="FunFam" id="3.10.100.10:FF:000002">
    <property type="entry name" value="Hyaluronan proteoglycan link protein 1"/>
    <property type="match status" value="1"/>
</dbReference>
<feature type="disulfide bond" evidence="17">
    <location>
        <begin position="1311"/>
        <end position="1320"/>
    </location>
</feature>
<feature type="compositionally biased region" description="Low complexity" evidence="20">
    <location>
        <begin position="618"/>
        <end position="630"/>
    </location>
</feature>
<dbReference type="GeneID" id="108713422"/>
<dbReference type="CDD" id="cd03517">
    <property type="entry name" value="Link_domain_CSPGs_modules_1_3"/>
    <property type="match status" value="1"/>
</dbReference>
<keyword evidence="5 21" id="KW-0732">Signal</keyword>
<feature type="disulfide bond" evidence="18">
    <location>
        <begin position="1492"/>
        <end position="1535"/>
    </location>
</feature>
<keyword evidence="8" id="KW-0106">Calcium</keyword>
<dbReference type="SMART" id="SM00179">
    <property type="entry name" value="EGF_CA"/>
    <property type="match status" value="2"/>
</dbReference>
<keyword evidence="3 17" id="KW-0245">EGF-like domain</keyword>
<evidence type="ECO:0000313" key="23">
    <source>
        <dbReference type="RefSeq" id="XP_018112408.1"/>
    </source>
</evidence>
<dbReference type="Pfam" id="PF00059">
    <property type="entry name" value="Lectin_C"/>
    <property type="match status" value="1"/>
</dbReference>
<dbReference type="RefSeq" id="XP_018112408.1">
    <property type="nucleotide sequence ID" value="XM_018256919.2"/>
</dbReference>
<reference evidence="23" key="1">
    <citation type="submission" date="2025-08" db="UniProtKB">
        <authorList>
            <consortium name="RefSeq"/>
        </authorList>
    </citation>
    <scope>IDENTIFICATION</scope>
    <source>
        <strain evidence="23">J_2021</strain>
        <tissue evidence="23">Erythrocytes</tissue>
    </source>
</reference>
<evidence type="ECO:0000256" key="3">
    <source>
        <dbReference type="ARBA" id="ARBA00022536"/>
    </source>
</evidence>
<evidence type="ECO:0000256" key="2">
    <source>
        <dbReference type="ARBA" id="ARBA00022525"/>
    </source>
</evidence>
<dbReference type="InterPro" id="IPR036179">
    <property type="entry name" value="Ig-like_dom_sf"/>
</dbReference>
<evidence type="ECO:0000256" key="13">
    <source>
        <dbReference type="ARBA" id="ARBA00023319"/>
    </source>
</evidence>
<accession>A0A1L8HXJ8</accession>
<dbReference type="Gene3D" id="2.10.70.10">
    <property type="entry name" value="Complement Module, domain 1"/>
    <property type="match status" value="1"/>
</dbReference>
<dbReference type="PROSITE" id="PS01187">
    <property type="entry name" value="EGF_CA"/>
    <property type="match status" value="1"/>
</dbReference>
<dbReference type="PROSITE" id="PS01241">
    <property type="entry name" value="LINK_1"/>
    <property type="match status" value="2"/>
</dbReference>
<dbReference type="PROSITE" id="PS50041">
    <property type="entry name" value="C_TYPE_LECTIN_2"/>
    <property type="match status" value="1"/>
</dbReference>
<dbReference type="GO" id="GO:0001501">
    <property type="term" value="P:skeletal system development"/>
    <property type="evidence" value="ECO:0000318"/>
    <property type="project" value="GO_Central"/>
</dbReference>
<dbReference type="InterPro" id="IPR000152">
    <property type="entry name" value="EGF-type_Asp/Asn_hydroxyl_site"/>
</dbReference>
<dbReference type="GO" id="GO:0007417">
    <property type="term" value="P:central nervous system development"/>
    <property type="evidence" value="ECO:0000318"/>
    <property type="project" value="GO_Central"/>
</dbReference>
<evidence type="ECO:0000256" key="14">
    <source>
        <dbReference type="ARBA" id="ARBA00059308"/>
    </source>
</evidence>
<dbReference type="InterPro" id="IPR000538">
    <property type="entry name" value="Link_dom"/>
</dbReference>
<dbReference type="InterPro" id="IPR016186">
    <property type="entry name" value="C-type_lectin-like/link_sf"/>
</dbReference>
<dbReference type="SMART" id="SM00032">
    <property type="entry name" value="CCP"/>
    <property type="match status" value="1"/>
</dbReference>
<dbReference type="InterPro" id="IPR003599">
    <property type="entry name" value="Ig_sub"/>
</dbReference>
<dbReference type="InterPro" id="IPR035976">
    <property type="entry name" value="Sushi/SCR/CCP_sf"/>
</dbReference>
<dbReference type="Gene3D" id="2.10.25.10">
    <property type="entry name" value="Laminin"/>
    <property type="match status" value="2"/>
</dbReference>
<dbReference type="GO" id="GO:0072534">
    <property type="term" value="C:perineuronal net"/>
    <property type="evidence" value="ECO:0000318"/>
    <property type="project" value="GO_Central"/>
</dbReference>
<dbReference type="Proteomes" id="UP000186698">
    <property type="component" value="Chromosome 1L"/>
</dbReference>
<dbReference type="PROSITE" id="PS50963">
    <property type="entry name" value="LINK_2"/>
    <property type="match status" value="2"/>
</dbReference>
<dbReference type="OrthoDB" id="441660at2759"/>
<dbReference type="PROSITE" id="PS01186">
    <property type="entry name" value="EGF_2"/>
    <property type="match status" value="1"/>
</dbReference>
<dbReference type="SUPFAM" id="SSF57535">
    <property type="entry name" value="Complement control module/SCR domain"/>
    <property type="match status" value="1"/>
</dbReference>
<organism evidence="22 23">
    <name type="scientific">Xenopus laevis</name>
    <name type="common">African clawed frog</name>
    <dbReference type="NCBI Taxonomy" id="8355"/>
    <lineage>
        <taxon>Eukaryota</taxon>
        <taxon>Metazoa</taxon>
        <taxon>Chordata</taxon>
        <taxon>Craniata</taxon>
        <taxon>Vertebrata</taxon>
        <taxon>Euteleostomi</taxon>
        <taxon>Amphibia</taxon>
        <taxon>Batrachia</taxon>
        <taxon>Anura</taxon>
        <taxon>Pipoidea</taxon>
        <taxon>Pipidae</taxon>
        <taxon>Xenopodinae</taxon>
        <taxon>Xenopus</taxon>
        <taxon>Xenopus</taxon>
    </lineage>
</organism>
<comment type="caution">
    <text evidence="17">Lacks conserved residue(s) required for the propagation of feature annotation.</text>
</comment>
<dbReference type="PRINTS" id="PR01265">
    <property type="entry name" value="LINKMODULE"/>
</dbReference>
<dbReference type="OMA" id="HESGHWN"/>
<dbReference type="CTD" id="108713422"/>
<keyword evidence="13" id="KW-0393">Immunoglobulin domain</keyword>
<gene>
    <name evidence="23" type="primary">LOC108713422</name>
</gene>
<keyword evidence="2" id="KW-0964">Secreted</keyword>
<evidence type="ECO:0000256" key="9">
    <source>
        <dbReference type="ARBA" id="ARBA00022889"/>
    </source>
</evidence>
<dbReference type="Pfam" id="PF00008">
    <property type="entry name" value="EGF"/>
    <property type="match status" value="2"/>
</dbReference>
<dbReference type="SUPFAM" id="SSF48726">
    <property type="entry name" value="Immunoglobulin"/>
    <property type="match status" value="1"/>
</dbReference>
<dbReference type="InterPro" id="IPR007110">
    <property type="entry name" value="Ig-like_dom"/>
</dbReference>
<feature type="region of interest" description="Disordered" evidence="20">
    <location>
        <begin position="617"/>
        <end position="637"/>
    </location>
</feature>
<dbReference type="SUPFAM" id="SSF56436">
    <property type="entry name" value="C-type lectin-like"/>
    <property type="match status" value="3"/>
</dbReference>
<keyword evidence="4 18" id="KW-0768">Sushi</keyword>
<dbReference type="SMART" id="SM00034">
    <property type="entry name" value="CLECT"/>
    <property type="match status" value="1"/>
</dbReference>
<dbReference type="PANTHER" id="PTHR22804:SF24">
    <property type="entry name" value="NEUROCAN CORE PROTEIN"/>
    <property type="match status" value="1"/>
</dbReference>
<dbReference type="CDD" id="cd00033">
    <property type="entry name" value="CCP"/>
    <property type="match status" value="1"/>
</dbReference>
<dbReference type="PROSITE" id="PS50026">
    <property type="entry name" value="EGF_3"/>
    <property type="match status" value="2"/>
</dbReference>
<feature type="disulfide bond" evidence="17">
    <location>
        <begin position="1349"/>
        <end position="1358"/>
    </location>
</feature>
<dbReference type="Bgee" id="108713422">
    <property type="expression patterns" value="Expressed in brain and 3 other cell types or tissues"/>
</dbReference>
<dbReference type="InterPro" id="IPR013106">
    <property type="entry name" value="Ig_V-set"/>
</dbReference>
<proteinExistence type="predicted"/>
<keyword evidence="7" id="KW-0677">Repeat</keyword>
<evidence type="ECO:0000313" key="22">
    <source>
        <dbReference type="Proteomes" id="UP000186698"/>
    </source>
</evidence>
<dbReference type="PROSITE" id="PS00615">
    <property type="entry name" value="C_TYPE_LECTIN_1"/>
    <property type="match status" value="1"/>
</dbReference>
<dbReference type="SMART" id="SM00445">
    <property type="entry name" value="LINK"/>
    <property type="match status" value="2"/>
</dbReference>
<dbReference type="SMART" id="SM00406">
    <property type="entry name" value="IGv"/>
    <property type="match status" value="1"/>
</dbReference>
<dbReference type="PROSITE" id="PS50835">
    <property type="entry name" value="IG_LIKE"/>
    <property type="match status" value="1"/>
</dbReference>
<evidence type="ECO:0000256" key="18">
    <source>
        <dbReference type="PROSITE-ProRule" id="PRU00302"/>
    </source>
</evidence>
<evidence type="ECO:0000256" key="7">
    <source>
        <dbReference type="ARBA" id="ARBA00022737"/>
    </source>
</evidence>
<dbReference type="PROSITE" id="PS00022">
    <property type="entry name" value="EGF_1"/>
    <property type="match status" value="2"/>
</dbReference>
<evidence type="ECO:0000256" key="21">
    <source>
        <dbReference type="SAM" id="SignalP"/>
    </source>
</evidence>
<dbReference type="GO" id="GO:0010001">
    <property type="term" value="P:glial cell differentiation"/>
    <property type="evidence" value="ECO:0007669"/>
    <property type="project" value="TreeGrafter"/>
</dbReference>
<dbReference type="InterPro" id="IPR050691">
    <property type="entry name" value="Hyaluronan_bind_Proteoglycan"/>
</dbReference>
<evidence type="ECO:0000256" key="10">
    <source>
        <dbReference type="ARBA" id="ARBA00022974"/>
    </source>
</evidence>
<dbReference type="InterPro" id="IPR018097">
    <property type="entry name" value="EGF_Ca-bd_CS"/>
</dbReference>
<dbReference type="InterPro" id="IPR001881">
    <property type="entry name" value="EGF-like_Ca-bd_dom"/>
</dbReference>
<dbReference type="GO" id="GO:0005615">
    <property type="term" value="C:extracellular space"/>
    <property type="evidence" value="ECO:0000318"/>
    <property type="project" value="GO_Central"/>
</dbReference>
<dbReference type="STRING" id="8355.A0A1L8HXJ8"/>
<dbReference type="SMART" id="SM00181">
    <property type="entry name" value="EGF"/>
    <property type="match status" value="2"/>
</dbReference>